<name>A0AAV1ZLE8_9ARAC</name>
<evidence type="ECO:0000256" key="1">
    <source>
        <dbReference type="ARBA" id="ARBA00022884"/>
    </source>
</evidence>
<evidence type="ECO:0008006" key="5">
    <source>
        <dbReference type="Google" id="ProtNLM"/>
    </source>
</evidence>
<evidence type="ECO:0000313" key="4">
    <source>
        <dbReference type="Proteomes" id="UP001497382"/>
    </source>
</evidence>
<evidence type="ECO:0000313" key="3">
    <source>
        <dbReference type="EMBL" id="CAL1271193.1"/>
    </source>
</evidence>
<keyword evidence="1" id="KW-0694">RNA-binding</keyword>
<dbReference type="GO" id="GO:0003723">
    <property type="term" value="F:RNA binding"/>
    <property type="evidence" value="ECO:0007669"/>
    <property type="project" value="UniProtKB-KW"/>
</dbReference>
<keyword evidence="4" id="KW-1185">Reference proteome</keyword>
<comment type="caution">
    <text evidence="3">The sequence shown here is derived from an EMBL/GenBank/DDBJ whole genome shotgun (WGS) entry which is preliminary data.</text>
</comment>
<feature type="compositionally biased region" description="Basic and acidic residues" evidence="2">
    <location>
        <begin position="181"/>
        <end position="192"/>
    </location>
</feature>
<evidence type="ECO:0000256" key="2">
    <source>
        <dbReference type="SAM" id="MobiDB-lite"/>
    </source>
</evidence>
<reference evidence="3 4" key="1">
    <citation type="submission" date="2024-04" db="EMBL/GenBank/DDBJ databases">
        <authorList>
            <person name="Rising A."/>
            <person name="Reimegard J."/>
            <person name="Sonavane S."/>
            <person name="Akerstrom W."/>
            <person name="Nylinder S."/>
            <person name="Hedman E."/>
            <person name="Kallberg Y."/>
        </authorList>
    </citation>
    <scope>NUCLEOTIDE SEQUENCE [LARGE SCALE GENOMIC DNA]</scope>
</reference>
<accession>A0AAV1ZLE8</accession>
<feature type="region of interest" description="Disordered" evidence="2">
    <location>
        <begin position="147"/>
        <end position="192"/>
    </location>
</feature>
<dbReference type="EMBL" id="CAXIEN010000053">
    <property type="protein sequence ID" value="CAL1271193.1"/>
    <property type="molecule type" value="Genomic_DNA"/>
</dbReference>
<sequence>MVMDAQEKKRLANEKRLKAIQEWKTRNQQSAKVEAKAIRVNFEDLPEKNTAENKLTLFNSDGEEDNFENDFHIRPQFEGARGQQLLELNSELSSRFKLDERFKEDGDLPETNATEANEEKVKNIKILESILGYEVAEKFPEGKSSKKRLMRFDPEDESASKYLKANDISEEQPPTKVQKKKDKEELNKAEKQEIPVSSERYIEVSSNLKDLLSSSPTPFSLSQKFSNDVNNDSNTGFSFSFGTKEDSQSKQAVPNDKKEETKISKVQHQIRNIFENKQKFLFFIAENDDKLKEGLEFFQRKRTLDEVYEDWSKRKADVLELFRRKRKSSQRGFVTRIKASEKNKAYAKK</sequence>
<gene>
    <name evidence="3" type="ORF">LARSCL_LOCUS5692</name>
</gene>
<dbReference type="Proteomes" id="UP001497382">
    <property type="component" value="Unassembled WGS sequence"/>
</dbReference>
<dbReference type="PANTHER" id="PTHR48029:SF1">
    <property type="entry name" value="NUCLEOLAR PROTEIN 8"/>
    <property type="match status" value="1"/>
</dbReference>
<dbReference type="PANTHER" id="PTHR48029">
    <property type="entry name" value="NUCLEOLAR PROTEIN 8"/>
    <property type="match status" value="1"/>
</dbReference>
<protein>
    <recommendedName>
        <fullName evidence="5">Nucleolar protein 8</fullName>
    </recommendedName>
</protein>
<feature type="region of interest" description="Disordered" evidence="2">
    <location>
        <begin position="236"/>
        <end position="262"/>
    </location>
</feature>
<proteinExistence type="predicted"/>
<organism evidence="3 4">
    <name type="scientific">Larinioides sclopetarius</name>
    <dbReference type="NCBI Taxonomy" id="280406"/>
    <lineage>
        <taxon>Eukaryota</taxon>
        <taxon>Metazoa</taxon>
        <taxon>Ecdysozoa</taxon>
        <taxon>Arthropoda</taxon>
        <taxon>Chelicerata</taxon>
        <taxon>Arachnida</taxon>
        <taxon>Araneae</taxon>
        <taxon>Araneomorphae</taxon>
        <taxon>Entelegynae</taxon>
        <taxon>Araneoidea</taxon>
        <taxon>Araneidae</taxon>
        <taxon>Larinioides</taxon>
    </lineage>
</organism>
<dbReference type="AlphaFoldDB" id="A0AAV1ZLE8"/>